<gene>
    <name evidence="1" type="ORF">SMN809_LOCUS59178</name>
</gene>
<dbReference type="Proteomes" id="UP000676336">
    <property type="component" value="Unassembled WGS sequence"/>
</dbReference>
<protein>
    <submittedName>
        <fullName evidence="1">Uncharacterized protein</fullName>
    </submittedName>
</protein>
<dbReference type="EMBL" id="CAJOBI010224885">
    <property type="protein sequence ID" value="CAF5050607.1"/>
    <property type="molecule type" value="Genomic_DNA"/>
</dbReference>
<sequence>MEAIFRSKIRLDFSGEFLPSSGEFLPSSGDFRQELIGNHRKKFEKFPTGTLLPQNQRNYPEPAVSRSDKLEEVRLLTIAPAHWGRQRLQNLFDSSERQVRKSLEIRTSAGILSNSEDLRGNQTLGKSVIEAVIKFYEQD</sequence>
<organism evidence="1 2">
    <name type="scientific">Rotaria magnacalcarata</name>
    <dbReference type="NCBI Taxonomy" id="392030"/>
    <lineage>
        <taxon>Eukaryota</taxon>
        <taxon>Metazoa</taxon>
        <taxon>Spiralia</taxon>
        <taxon>Gnathifera</taxon>
        <taxon>Rotifera</taxon>
        <taxon>Eurotatoria</taxon>
        <taxon>Bdelloidea</taxon>
        <taxon>Philodinida</taxon>
        <taxon>Philodinidae</taxon>
        <taxon>Rotaria</taxon>
    </lineage>
</organism>
<proteinExistence type="predicted"/>
<evidence type="ECO:0000313" key="2">
    <source>
        <dbReference type="Proteomes" id="UP000676336"/>
    </source>
</evidence>
<comment type="caution">
    <text evidence="1">The sequence shown here is derived from an EMBL/GenBank/DDBJ whole genome shotgun (WGS) entry which is preliminary data.</text>
</comment>
<reference evidence="1" key="1">
    <citation type="submission" date="2021-02" db="EMBL/GenBank/DDBJ databases">
        <authorList>
            <person name="Nowell W R."/>
        </authorList>
    </citation>
    <scope>NUCLEOTIDE SEQUENCE</scope>
</reference>
<evidence type="ECO:0000313" key="1">
    <source>
        <dbReference type="EMBL" id="CAF5050607.1"/>
    </source>
</evidence>
<name>A0A8S3EFB5_9BILA</name>
<dbReference type="AlphaFoldDB" id="A0A8S3EFB5"/>
<feature type="non-terminal residue" evidence="1">
    <location>
        <position position="1"/>
    </location>
</feature>
<accession>A0A8S3EFB5</accession>